<dbReference type="RefSeq" id="WP_312747763.1">
    <property type="nucleotide sequence ID" value="NZ_CP116968.1"/>
</dbReference>
<organism evidence="1 2">
    <name type="scientific">Candidatus Nitrospira neomarina</name>
    <dbReference type="NCBI Taxonomy" id="3020899"/>
    <lineage>
        <taxon>Bacteria</taxon>
        <taxon>Pseudomonadati</taxon>
        <taxon>Nitrospirota</taxon>
        <taxon>Nitrospiria</taxon>
        <taxon>Nitrospirales</taxon>
        <taxon>Nitrospiraceae</taxon>
        <taxon>Nitrospira</taxon>
    </lineage>
</organism>
<protein>
    <recommendedName>
        <fullName evidence="3">DUF4177 domain-containing protein</fullName>
    </recommendedName>
</protein>
<dbReference type="EMBL" id="CP116968">
    <property type="protein sequence ID" value="WNM63280.1"/>
    <property type="molecule type" value="Genomic_DNA"/>
</dbReference>
<gene>
    <name evidence="1" type="ORF">PQG83_05870</name>
</gene>
<sequence length="57" mass="6891">MSKWEYQMTRIDLRPEHYTDVRTTLNDFGEDQWEVVGLIPIIGEQHRIHVLLKRPKT</sequence>
<evidence type="ECO:0000313" key="1">
    <source>
        <dbReference type="EMBL" id="WNM63280.1"/>
    </source>
</evidence>
<proteinExistence type="predicted"/>
<evidence type="ECO:0008006" key="3">
    <source>
        <dbReference type="Google" id="ProtNLM"/>
    </source>
</evidence>
<name>A0AA96GMQ5_9BACT</name>
<dbReference type="Proteomes" id="UP001302494">
    <property type="component" value="Chromosome"/>
</dbReference>
<dbReference type="AlphaFoldDB" id="A0AA96GMQ5"/>
<evidence type="ECO:0000313" key="2">
    <source>
        <dbReference type="Proteomes" id="UP001302494"/>
    </source>
</evidence>
<reference evidence="1 2" key="1">
    <citation type="submission" date="2023-01" db="EMBL/GenBank/DDBJ databases">
        <title>Cultivation and genomic characterization of new, ubiquitous marine nitrite-oxidizing bacteria from the Nitrospirales.</title>
        <authorList>
            <person name="Mueller A.J."/>
            <person name="Daebeler A."/>
            <person name="Herbold C.W."/>
            <person name="Kirkegaard R.H."/>
            <person name="Daims H."/>
        </authorList>
    </citation>
    <scope>NUCLEOTIDE SEQUENCE [LARGE SCALE GENOMIC DNA]</scope>
    <source>
        <strain evidence="1 2">DK</strain>
    </source>
</reference>
<accession>A0AA96GMQ5</accession>
<dbReference type="KEGG" id="nneo:PQG83_05870"/>
<keyword evidence="2" id="KW-1185">Reference proteome</keyword>